<reference evidence="1 2" key="1">
    <citation type="journal article" date="2015" name="Genome Announc.">
        <title>Genome Assemblies of Three Soil-Associated Devosia species: D. insulae, D. limi, and D. soli.</title>
        <authorList>
            <person name="Hassan Y.I."/>
            <person name="Lepp D."/>
            <person name="Zhou T."/>
        </authorList>
    </citation>
    <scope>NUCLEOTIDE SEQUENCE [LARGE SCALE GENOMIC DNA]</scope>
    <source>
        <strain evidence="1 2">DS-56</strain>
    </source>
</reference>
<dbReference type="Proteomes" id="UP000095463">
    <property type="component" value="Unassembled WGS sequence"/>
</dbReference>
<organism evidence="1 2">
    <name type="scientific">Devosia insulae DS-56</name>
    <dbReference type="NCBI Taxonomy" id="1116389"/>
    <lineage>
        <taxon>Bacteria</taxon>
        <taxon>Pseudomonadati</taxon>
        <taxon>Pseudomonadota</taxon>
        <taxon>Alphaproteobacteria</taxon>
        <taxon>Hyphomicrobiales</taxon>
        <taxon>Devosiaceae</taxon>
        <taxon>Devosia</taxon>
    </lineage>
</organism>
<proteinExistence type="predicted"/>
<accession>A0A1E5XUY8</accession>
<sequence>MLFVGPSLYGETPDLTGITVRPPAKQGDIARSVLDGAVAIGLLAGYFAAVASPPPTDSIFALAR</sequence>
<comment type="caution">
    <text evidence="1">The sequence shown here is derived from an EMBL/GenBank/DDBJ whole genome shotgun (WGS) entry which is preliminary data.</text>
</comment>
<evidence type="ECO:0000313" key="1">
    <source>
        <dbReference type="EMBL" id="OEO32408.1"/>
    </source>
</evidence>
<keyword evidence="2" id="KW-1185">Reference proteome</keyword>
<name>A0A1E5XUY8_9HYPH</name>
<evidence type="ECO:0000313" key="2">
    <source>
        <dbReference type="Proteomes" id="UP000095463"/>
    </source>
</evidence>
<gene>
    <name evidence="1" type="ORF">VW23_011330</name>
</gene>
<protein>
    <submittedName>
        <fullName evidence="1">Uncharacterized protein</fullName>
    </submittedName>
</protein>
<dbReference type="RefSeq" id="WP_069908367.1">
    <property type="nucleotide sequence ID" value="NZ_LAJE02000072.1"/>
</dbReference>
<dbReference type="EMBL" id="LAJE02000072">
    <property type="protein sequence ID" value="OEO32408.1"/>
    <property type="molecule type" value="Genomic_DNA"/>
</dbReference>
<dbReference type="AlphaFoldDB" id="A0A1E5XUY8"/>
<dbReference type="OrthoDB" id="118811at2"/>